<dbReference type="InterPro" id="IPR043128">
    <property type="entry name" value="Rev_trsase/Diguanyl_cyclase"/>
</dbReference>
<dbReference type="EMBL" id="JAKOGG010000005">
    <property type="protein sequence ID" value="MCS4556884.1"/>
    <property type="molecule type" value="Genomic_DNA"/>
</dbReference>
<dbReference type="InterPro" id="IPR029787">
    <property type="entry name" value="Nucleotide_cyclase"/>
</dbReference>
<proteinExistence type="predicted"/>
<evidence type="ECO:0000256" key="1">
    <source>
        <dbReference type="ARBA" id="ARBA00012528"/>
    </source>
</evidence>
<evidence type="ECO:0000313" key="3">
    <source>
        <dbReference type="EMBL" id="MCS4556884.1"/>
    </source>
</evidence>
<gene>
    <name evidence="3" type="ORF">L9G74_10550</name>
</gene>
<dbReference type="Gene3D" id="3.30.70.270">
    <property type="match status" value="1"/>
</dbReference>
<dbReference type="Pfam" id="PF00990">
    <property type="entry name" value="GGDEF"/>
    <property type="match status" value="1"/>
</dbReference>
<dbReference type="InterPro" id="IPR050469">
    <property type="entry name" value="Diguanylate_Cyclase"/>
</dbReference>
<dbReference type="EC" id="2.7.7.65" evidence="1"/>
<dbReference type="NCBIfam" id="TIGR00254">
    <property type="entry name" value="GGDEF"/>
    <property type="match status" value="1"/>
</dbReference>
<reference evidence="4" key="2">
    <citation type="submission" date="2023-07" db="EMBL/GenBank/DDBJ databases">
        <title>Shewanella mangrovi sp. nov., an acetaldehyde- degrading bacterium isolated from mangrove sediment.</title>
        <authorList>
            <person name="Liu Y."/>
        </authorList>
    </citation>
    <scope>NUCLEOTIDE SEQUENCE [LARGE SCALE GENOMIC DNA]</scope>
    <source>
        <strain evidence="4">C32</strain>
    </source>
</reference>
<name>A0ABT2FKL9_9GAMM</name>
<comment type="caution">
    <text evidence="3">The sequence shown here is derived from an EMBL/GenBank/DDBJ whole genome shotgun (WGS) entry which is preliminary data.</text>
</comment>
<dbReference type="RefSeq" id="WP_238896269.1">
    <property type="nucleotide sequence ID" value="NZ_JAKOGG010000005.1"/>
</dbReference>
<organism evidence="3 4">
    <name type="scientific">Shewanella electrica</name>
    <dbReference type="NCBI Taxonomy" id="515560"/>
    <lineage>
        <taxon>Bacteria</taxon>
        <taxon>Pseudomonadati</taxon>
        <taxon>Pseudomonadota</taxon>
        <taxon>Gammaproteobacteria</taxon>
        <taxon>Alteromonadales</taxon>
        <taxon>Shewanellaceae</taxon>
        <taxon>Shewanella</taxon>
    </lineage>
</organism>
<dbReference type="SMART" id="SM00267">
    <property type="entry name" value="GGDEF"/>
    <property type="match status" value="1"/>
</dbReference>
<sequence>MDFLPTAEGYADTYIWQDKPLSAVKIDQLHLLQKLHASLDPRTVFASYGKQLQAVLPLYGVQLHDQELSLQWGRPKGQKLSRILSMEHGPCQLDYYVSVSLNPSESHMLDQVEPLLIQPLSNAKKHQKIAEQVLLDSLTNLGNRLWFNQALAHSIARHRRGRSALSLLILDLDNFKKLNDSKGHREGDRALTLFADIIRSSIRSTDQAFRLGGDEFVIIVEGNDEAARHIADRVLQQGAHQLFFKENQLSCSIGISSPPHKITAEQLFEQADTALYQAKTSGRNRYCIA</sequence>
<keyword evidence="4" id="KW-1185">Reference proteome</keyword>
<dbReference type="PROSITE" id="PS50887">
    <property type="entry name" value="GGDEF"/>
    <property type="match status" value="1"/>
</dbReference>
<evidence type="ECO:0000313" key="4">
    <source>
        <dbReference type="Proteomes" id="UP001201549"/>
    </source>
</evidence>
<protein>
    <recommendedName>
        <fullName evidence="1">diguanylate cyclase</fullName>
        <ecNumber evidence="1">2.7.7.65</ecNumber>
    </recommendedName>
</protein>
<accession>A0ABT2FKL9</accession>
<dbReference type="CDD" id="cd01949">
    <property type="entry name" value="GGDEF"/>
    <property type="match status" value="1"/>
</dbReference>
<evidence type="ECO:0000259" key="2">
    <source>
        <dbReference type="PROSITE" id="PS50887"/>
    </source>
</evidence>
<dbReference type="PANTHER" id="PTHR45138:SF6">
    <property type="entry name" value="DIGUANYLATE CYCLASE DGCN"/>
    <property type="match status" value="1"/>
</dbReference>
<dbReference type="SUPFAM" id="SSF55073">
    <property type="entry name" value="Nucleotide cyclase"/>
    <property type="match status" value="1"/>
</dbReference>
<feature type="domain" description="GGDEF" evidence="2">
    <location>
        <begin position="163"/>
        <end position="289"/>
    </location>
</feature>
<dbReference type="PANTHER" id="PTHR45138">
    <property type="entry name" value="REGULATORY COMPONENTS OF SENSORY TRANSDUCTION SYSTEM"/>
    <property type="match status" value="1"/>
</dbReference>
<reference evidence="3 4" key="1">
    <citation type="submission" date="2022-02" db="EMBL/GenBank/DDBJ databases">
        <authorList>
            <person name="Zhuang L."/>
        </authorList>
    </citation>
    <scope>NUCLEOTIDE SEQUENCE [LARGE SCALE GENOMIC DNA]</scope>
    <source>
        <strain evidence="3 4">C32</strain>
    </source>
</reference>
<dbReference type="InterPro" id="IPR000160">
    <property type="entry name" value="GGDEF_dom"/>
</dbReference>
<dbReference type="Proteomes" id="UP001201549">
    <property type="component" value="Unassembled WGS sequence"/>
</dbReference>